<protein>
    <recommendedName>
        <fullName evidence="3">Haemolysin XhlA</fullName>
    </recommendedName>
</protein>
<dbReference type="STRING" id="758825.SAMN02982985_04757"/>
<gene>
    <name evidence="1" type="ORF">SAMN02982985_04757</name>
</gene>
<evidence type="ECO:0000313" key="1">
    <source>
        <dbReference type="EMBL" id="SFM63432.1"/>
    </source>
</evidence>
<dbReference type="OrthoDB" id="9964218at2"/>
<reference evidence="1 2" key="1">
    <citation type="submission" date="2016-10" db="EMBL/GenBank/DDBJ databases">
        <authorList>
            <person name="de Groot N.N."/>
        </authorList>
    </citation>
    <scope>NUCLEOTIDE SEQUENCE [LARGE SCALE GENOMIC DNA]</scope>
    <source>
        <strain evidence="1 2">ATCC 43154</strain>
    </source>
</reference>
<accession>A0A1I4SG61</accession>
<organism evidence="1 2">
    <name type="scientific">Rugamonas rubra</name>
    <dbReference type="NCBI Taxonomy" id="758825"/>
    <lineage>
        <taxon>Bacteria</taxon>
        <taxon>Pseudomonadati</taxon>
        <taxon>Pseudomonadota</taxon>
        <taxon>Betaproteobacteria</taxon>
        <taxon>Burkholderiales</taxon>
        <taxon>Oxalobacteraceae</taxon>
        <taxon>Telluria group</taxon>
        <taxon>Rugamonas</taxon>
    </lineage>
</organism>
<keyword evidence="2" id="KW-1185">Reference proteome</keyword>
<name>A0A1I4SG61_9BURK</name>
<evidence type="ECO:0000313" key="2">
    <source>
        <dbReference type="Proteomes" id="UP000199470"/>
    </source>
</evidence>
<proteinExistence type="predicted"/>
<dbReference type="AlphaFoldDB" id="A0A1I4SG61"/>
<dbReference type="RefSeq" id="WP_093390191.1">
    <property type="nucleotide sequence ID" value="NZ_FOTW01000026.1"/>
</dbReference>
<sequence>MADPHQDALTEARISIATLEAEVGHLTASMVDLKASQAAMGAKLDAVLAQLSEAKGGWKTLMLVGGAASSIGAGLTWLLNHAPKG</sequence>
<dbReference type="EMBL" id="FOTW01000026">
    <property type="protein sequence ID" value="SFM63432.1"/>
    <property type="molecule type" value="Genomic_DNA"/>
</dbReference>
<dbReference type="Proteomes" id="UP000199470">
    <property type="component" value="Unassembled WGS sequence"/>
</dbReference>
<evidence type="ECO:0008006" key="3">
    <source>
        <dbReference type="Google" id="ProtNLM"/>
    </source>
</evidence>